<organism evidence="1 2">
    <name type="scientific">Rhipicephalus microplus</name>
    <name type="common">Cattle tick</name>
    <name type="synonym">Boophilus microplus</name>
    <dbReference type="NCBI Taxonomy" id="6941"/>
    <lineage>
        <taxon>Eukaryota</taxon>
        <taxon>Metazoa</taxon>
        <taxon>Ecdysozoa</taxon>
        <taxon>Arthropoda</taxon>
        <taxon>Chelicerata</taxon>
        <taxon>Arachnida</taxon>
        <taxon>Acari</taxon>
        <taxon>Parasitiformes</taxon>
        <taxon>Ixodida</taxon>
        <taxon>Ixodoidea</taxon>
        <taxon>Ixodidae</taxon>
        <taxon>Rhipicephalinae</taxon>
        <taxon>Rhipicephalus</taxon>
        <taxon>Boophilus</taxon>
    </lineage>
</organism>
<dbReference type="VEuPathDB" id="VectorBase:LOC119163922"/>
<keyword evidence="2" id="KW-1185">Reference proteome</keyword>
<dbReference type="PANTHER" id="PTHR31912">
    <property type="entry name" value="IP13529P"/>
    <property type="match status" value="1"/>
</dbReference>
<gene>
    <name evidence="1" type="ORF">HPB51_002713</name>
</gene>
<dbReference type="AlphaFoldDB" id="A0A9J6E556"/>
<dbReference type="PANTHER" id="PTHR31912:SF34">
    <property type="entry name" value="NOTOCHORD-RELATED PROTEIN"/>
    <property type="match status" value="1"/>
</dbReference>
<protein>
    <submittedName>
        <fullName evidence="1">Uncharacterized protein</fullName>
    </submittedName>
</protein>
<evidence type="ECO:0000313" key="1">
    <source>
        <dbReference type="EMBL" id="KAH8029691.1"/>
    </source>
</evidence>
<dbReference type="EMBL" id="JABSTU010000005">
    <property type="protein sequence ID" value="KAH8029691.1"/>
    <property type="molecule type" value="Genomic_DNA"/>
</dbReference>
<name>A0A9J6E556_RHIMP</name>
<sequence length="242" mass="27755">MSKQVTIEQIAYLERLISCFCVDFRILFPNTPAPCKLHYIIHYPKYMVMYGSLVHLWSMGYEAKHQYFKDLAVKLGNFKNITLTLSNRHQTSEMYLHSFEDSSVKMVTTGCKPVSLERLPTEVQNYITANAMDTSNVFSLVSAKIQGTQYAVDSVQVMSMSDDGPCFATVRDIFSVRRQIIMYAQKLQTIKFDEHYHAYVVRRCPEVIVITDISGLHSNELSIHTLGNKTFISARHTFAENI</sequence>
<evidence type="ECO:0000313" key="2">
    <source>
        <dbReference type="Proteomes" id="UP000821866"/>
    </source>
</evidence>
<proteinExistence type="predicted"/>
<dbReference type="Proteomes" id="UP000821866">
    <property type="component" value="Chromosome 3"/>
</dbReference>
<comment type="caution">
    <text evidence="1">The sequence shown here is derived from an EMBL/GenBank/DDBJ whole genome shotgun (WGS) entry which is preliminary data.</text>
</comment>
<accession>A0A9J6E556</accession>
<reference evidence="1" key="1">
    <citation type="journal article" date="2020" name="Cell">
        <title>Large-Scale Comparative Analyses of Tick Genomes Elucidate Their Genetic Diversity and Vector Capacities.</title>
        <authorList>
            <consortium name="Tick Genome and Microbiome Consortium (TIGMIC)"/>
            <person name="Jia N."/>
            <person name="Wang J."/>
            <person name="Shi W."/>
            <person name="Du L."/>
            <person name="Sun Y."/>
            <person name="Zhan W."/>
            <person name="Jiang J.F."/>
            <person name="Wang Q."/>
            <person name="Zhang B."/>
            <person name="Ji P."/>
            <person name="Bell-Sakyi L."/>
            <person name="Cui X.M."/>
            <person name="Yuan T.T."/>
            <person name="Jiang B.G."/>
            <person name="Yang W.F."/>
            <person name="Lam T.T."/>
            <person name="Chang Q.C."/>
            <person name="Ding S.J."/>
            <person name="Wang X.J."/>
            <person name="Zhu J.G."/>
            <person name="Ruan X.D."/>
            <person name="Zhao L."/>
            <person name="Wei J.T."/>
            <person name="Ye R.Z."/>
            <person name="Que T.C."/>
            <person name="Du C.H."/>
            <person name="Zhou Y.H."/>
            <person name="Cheng J.X."/>
            <person name="Dai P.F."/>
            <person name="Guo W.B."/>
            <person name="Han X.H."/>
            <person name="Huang E.J."/>
            <person name="Li L.F."/>
            <person name="Wei W."/>
            <person name="Gao Y.C."/>
            <person name="Liu J.Z."/>
            <person name="Shao H.Z."/>
            <person name="Wang X."/>
            <person name="Wang C.C."/>
            <person name="Yang T.C."/>
            <person name="Huo Q.B."/>
            <person name="Li W."/>
            <person name="Chen H.Y."/>
            <person name="Chen S.E."/>
            <person name="Zhou L.G."/>
            <person name="Ni X.B."/>
            <person name="Tian J.H."/>
            <person name="Sheng Y."/>
            <person name="Liu T."/>
            <person name="Pan Y.S."/>
            <person name="Xia L.Y."/>
            <person name="Li J."/>
            <person name="Zhao F."/>
            <person name="Cao W.C."/>
        </authorList>
    </citation>
    <scope>NUCLEOTIDE SEQUENCE</scope>
    <source>
        <strain evidence="1">Rmic-2018</strain>
    </source>
</reference>
<reference evidence="1" key="2">
    <citation type="submission" date="2021-09" db="EMBL/GenBank/DDBJ databases">
        <authorList>
            <person name="Jia N."/>
            <person name="Wang J."/>
            <person name="Shi W."/>
            <person name="Du L."/>
            <person name="Sun Y."/>
            <person name="Zhan W."/>
            <person name="Jiang J."/>
            <person name="Wang Q."/>
            <person name="Zhang B."/>
            <person name="Ji P."/>
            <person name="Sakyi L.B."/>
            <person name="Cui X."/>
            <person name="Yuan T."/>
            <person name="Jiang B."/>
            <person name="Yang W."/>
            <person name="Lam T.T.-Y."/>
            <person name="Chang Q."/>
            <person name="Ding S."/>
            <person name="Wang X."/>
            <person name="Zhu J."/>
            <person name="Ruan X."/>
            <person name="Zhao L."/>
            <person name="Wei J."/>
            <person name="Que T."/>
            <person name="Du C."/>
            <person name="Cheng J."/>
            <person name="Dai P."/>
            <person name="Han X."/>
            <person name="Huang E."/>
            <person name="Gao Y."/>
            <person name="Liu J."/>
            <person name="Shao H."/>
            <person name="Ye R."/>
            <person name="Li L."/>
            <person name="Wei W."/>
            <person name="Wang X."/>
            <person name="Wang C."/>
            <person name="Huo Q."/>
            <person name="Li W."/>
            <person name="Guo W."/>
            <person name="Chen H."/>
            <person name="Chen S."/>
            <person name="Zhou L."/>
            <person name="Zhou L."/>
            <person name="Ni X."/>
            <person name="Tian J."/>
            <person name="Zhou Y."/>
            <person name="Sheng Y."/>
            <person name="Liu T."/>
            <person name="Pan Y."/>
            <person name="Xia L."/>
            <person name="Li J."/>
            <person name="Zhao F."/>
            <person name="Cao W."/>
        </authorList>
    </citation>
    <scope>NUCLEOTIDE SEQUENCE</scope>
    <source>
        <strain evidence="1">Rmic-2018</strain>
        <tissue evidence="1">Larvae</tissue>
    </source>
</reference>